<dbReference type="Gene3D" id="3.30.1120.120">
    <property type="match status" value="1"/>
</dbReference>
<feature type="region of interest" description="Disordered" evidence="1">
    <location>
        <begin position="56"/>
        <end position="77"/>
    </location>
</feature>
<comment type="caution">
    <text evidence="2">The sequence shown here is derived from an EMBL/GenBank/DDBJ whole genome shotgun (WGS) entry which is preliminary data.</text>
</comment>
<feature type="region of interest" description="Disordered" evidence="1">
    <location>
        <begin position="1"/>
        <end position="23"/>
    </location>
</feature>
<keyword evidence="3" id="KW-1185">Reference proteome</keyword>
<evidence type="ECO:0000313" key="3">
    <source>
        <dbReference type="Proteomes" id="UP000054937"/>
    </source>
</evidence>
<organism evidence="2 3">
    <name type="scientific">Pseudocohnilembus persalinus</name>
    <name type="common">Ciliate</name>
    <dbReference type="NCBI Taxonomy" id="266149"/>
    <lineage>
        <taxon>Eukaryota</taxon>
        <taxon>Sar</taxon>
        <taxon>Alveolata</taxon>
        <taxon>Ciliophora</taxon>
        <taxon>Intramacronucleata</taxon>
        <taxon>Oligohymenophorea</taxon>
        <taxon>Scuticociliatia</taxon>
        <taxon>Philasterida</taxon>
        <taxon>Pseudocohnilembidae</taxon>
        <taxon>Pseudocohnilembus</taxon>
    </lineage>
</organism>
<dbReference type="AlphaFoldDB" id="A0A0V0R8D5"/>
<evidence type="ECO:0000313" key="2">
    <source>
        <dbReference type="EMBL" id="KRX10759.1"/>
    </source>
</evidence>
<protein>
    <submittedName>
        <fullName evidence="2">Uncharacterized protein</fullName>
    </submittedName>
</protein>
<name>A0A0V0R8D5_PSEPJ</name>
<dbReference type="InParanoid" id="A0A0V0R8D5"/>
<dbReference type="InterPro" id="IPR046437">
    <property type="entry name" value="Ser_Thr-PK_POLO_box_1_sf"/>
</dbReference>
<gene>
    <name evidence="2" type="ORF">PPERSA_04926</name>
</gene>
<dbReference type="Proteomes" id="UP000054937">
    <property type="component" value="Unassembled WGS sequence"/>
</dbReference>
<sequence>MDSQQLYNQQKYQQQNKNKKQARPNSFALVNNQNLIEAQNIVKDISSYKSSLQDSLRSTLSSSNNNNNNLNHQQSQKQEQFQEIDNIFFLQKAQSLNQESPSFNSNQDIKILKTYDLQQLPDKYVKLYEYARQVVSTLKKKTILVKLENKEGIFSLMIDKQHFEAILKNGLKFQYDIFSQNITILSEKYYLNKQKSQQEQDSQKINVQKQITINIENETELQSLEHDFQTGIQIAMKYLNESLDKAENMQQ</sequence>
<evidence type="ECO:0000256" key="1">
    <source>
        <dbReference type="SAM" id="MobiDB-lite"/>
    </source>
</evidence>
<proteinExistence type="predicted"/>
<feature type="compositionally biased region" description="Low complexity" evidence="1">
    <location>
        <begin position="1"/>
        <end position="16"/>
    </location>
</feature>
<dbReference type="EMBL" id="LDAU01000020">
    <property type="protein sequence ID" value="KRX10759.1"/>
    <property type="molecule type" value="Genomic_DNA"/>
</dbReference>
<reference evidence="2 3" key="1">
    <citation type="journal article" date="2015" name="Sci. Rep.">
        <title>Genome of the facultative scuticociliatosis pathogen Pseudocohnilembus persalinus provides insight into its virulence through horizontal gene transfer.</title>
        <authorList>
            <person name="Xiong J."/>
            <person name="Wang G."/>
            <person name="Cheng J."/>
            <person name="Tian M."/>
            <person name="Pan X."/>
            <person name="Warren A."/>
            <person name="Jiang C."/>
            <person name="Yuan D."/>
            <person name="Miao W."/>
        </authorList>
    </citation>
    <scope>NUCLEOTIDE SEQUENCE [LARGE SCALE GENOMIC DNA]</scope>
    <source>
        <strain evidence="2">36N120E</strain>
    </source>
</reference>
<accession>A0A0V0R8D5</accession>